<dbReference type="Gene3D" id="2.60.120.200">
    <property type="match status" value="1"/>
</dbReference>
<reference evidence="1 2" key="1">
    <citation type="journal article" date="2008" name="J. Bacteriol.">
        <title>Insights into plant cell wall degradation from the genome sequence of the soil bacterium Cellvibrio japonicus.</title>
        <authorList>
            <person name="Deboy R.T."/>
            <person name="Mongodin E.F."/>
            <person name="Fouts D.E."/>
            <person name="Tailford L.E."/>
            <person name="Khouri H."/>
            <person name="Emerson J.B."/>
            <person name="Mohamoud Y."/>
            <person name="Watkins K."/>
            <person name="Henrissat B."/>
            <person name="Gilbert H.J."/>
            <person name="Nelson K.E."/>
        </authorList>
    </citation>
    <scope>NUCLEOTIDE SEQUENCE [LARGE SCALE GENOMIC DNA]</scope>
    <source>
        <strain evidence="1 2">Ueda107</strain>
    </source>
</reference>
<dbReference type="OrthoDB" id="5706669at2"/>
<dbReference type="Proteomes" id="UP000001036">
    <property type="component" value="Chromosome"/>
</dbReference>
<accession>B3PLC3</accession>
<name>B3PLC3_CELJU</name>
<sequence length="497" mass="53390">MTSLCYNQVRQKGSHNSYQRLEGYPDQALYWRIRSLEIDIHNGNDNANWPPLEGDWYVYHVSVVDQASSVNRLSDALDVLCAFHLAVPDHEVVTLWLDLKDSFNTTGNHTPEALDRLLVSKLGRDAIWGPPDLIGTETNLQAAVASYGWPPLDQLRGKFMIACTTGDLSSPTSHLNQYVDNGKTANQRLAFVAPEISSSNQISQFNYAVFFNLDSSHTSLGSDIASAGFISRAYGLDSQKSWCNAWKAKINHLTTNMVNALVDAWARTDLPETGYPFTPIDAQTSAPLTEPGALCAITVNSGDIWDKNDSCYFRYDDTAPAGKSQVAFIGNPTSHVNGWIKAGVMVRASNADNAAYIAILRTGSNGLRIQYRRDTDQKTQAIDAQIPLGGNGNPLVGSNTPIWIRLDVAMDGKSATAFFSIDGSTWLAVGSASVDNALQLPGWVASSHSAGSVKWLFGGATPPANGIAIGAKASGQFTSSPADAASLGPKPGSANCS</sequence>
<evidence type="ECO:0000313" key="2">
    <source>
        <dbReference type="Proteomes" id="UP000001036"/>
    </source>
</evidence>
<dbReference type="EMBL" id="CP000934">
    <property type="protein sequence ID" value="ACE85712.1"/>
    <property type="molecule type" value="Genomic_DNA"/>
</dbReference>
<dbReference type="KEGG" id="cja:CJA_0947"/>
<gene>
    <name evidence="1" type="ordered locus">CJA_0947</name>
</gene>
<keyword evidence="2" id="KW-1185">Reference proteome</keyword>
<dbReference type="Gene3D" id="3.20.20.190">
    <property type="entry name" value="Phosphatidylinositol (PI) phosphodiesterase"/>
    <property type="match status" value="1"/>
</dbReference>
<protein>
    <submittedName>
        <fullName evidence="1">Uncharacterized protein</fullName>
    </submittedName>
</protein>
<proteinExistence type="predicted"/>
<dbReference type="RefSeq" id="WP_012486595.1">
    <property type="nucleotide sequence ID" value="NC_010995.1"/>
</dbReference>
<dbReference type="GO" id="GO:0006629">
    <property type="term" value="P:lipid metabolic process"/>
    <property type="evidence" value="ECO:0007669"/>
    <property type="project" value="InterPro"/>
</dbReference>
<dbReference type="Pfam" id="PF16670">
    <property type="entry name" value="PI-PLC-C1"/>
    <property type="match status" value="1"/>
</dbReference>
<dbReference type="PROSITE" id="PS50007">
    <property type="entry name" value="PIPLC_X_DOMAIN"/>
    <property type="match status" value="1"/>
</dbReference>
<dbReference type="InterPro" id="IPR017946">
    <property type="entry name" value="PLC-like_Pdiesterase_TIM-brl"/>
</dbReference>
<dbReference type="eggNOG" id="ENOG5033AXC">
    <property type="taxonomic scope" value="Bacteria"/>
</dbReference>
<organism evidence="1 2">
    <name type="scientific">Cellvibrio japonicus (strain Ueda107)</name>
    <name type="common">Pseudomonas fluorescens subsp. cellulosa</name>
    <dbReference type="NCBI Taxonomy" id="498211"/>
    <lineage>
        <taxon>Bacteria</taxon>
        <taxon>Pseudomonadati</taxon>
        <taxon>Pseudomonadota</taxon>
        <taxon>Gammaproteobacteria</taxon>
        <taxon>Cellvibrionales</taxon>
        <taxon>Cellvibrionaceae</taxon>
        <taxon>Cellvibrio</taxon>
    </lineage>
</organism>
<dbReference type="AlphaFoldDB" id="B3PLC3"/>
<evidence type="ECO:0000313" key="1">
    <source>
        <dbReference type="EMBL" id="ACE85712.1"/>
    </source>
</evidence>
<dbReference type="HOGENOM" id="CLU_554043_0_0_6"/>
<dbReference type="GO" id="GO:0008081">
    <property type="term" value="F:phosphoric diester hydrolase activity"/>
    <property type="evidence" value="ECO:0007669"/>
    <property type="project" value="InterPro"/>
</dbReference>
<dbReference type="InterPro" id="IPR032075">
    <property type="entry name" value="PI-PLC-C1"/>
</dbReference>
<dbReference type="STRING" id="498211.CJA_0947"/>
<dbReference type="SUPFAM" id="SSF51695">
    <property type="entry name" value="PLC-like phosphodiesterases"/>
    <property type="match status" value="1"/>
</dbReference>